<dbReference type="InterPro" id="IPR036259">
    <property type="entry name" value="MFS_trans_sf"/>
</dbReference>
<protein>
    <submittedName>
        <fullName evidence="7">MFS transporter</fullName>
    </submittedName>
</protein>
<comment type="subcellular location">
    <subcellularLocation>
        <location evidence="1">Cell membrane</location>
        <topology evidence="1">Multi-pass membrane protein</topology>
    </subcellularLocation>
</comment>
<dbReference type="EMBL" id="JAVREH010000006">
    <property type="protein sequence ID" value="MDT0261185.1"/>
    <property type="molecule type" value="Genomic_DNA"/>
</dbReference>
<evidence type="ECO:0000256" key="4">
    <source>
        <dbReference type="ARBA" id="ARBA00023136"/>
    </source>
</evidence>
<feature type="transmembrane region" description="Helical" evidence="5">
    <location>
        <begin position="82"/>
        <end position="100"/>
    </location>
</feature>
<dbReference type="PANTHER" id="PTHR23531:SF1">
    <property type="entry name" value="QUINOLENE RESISTANCE PROTEIN NORA"/>
    <property type="match status" value="1"/>
</dbReference>
<feature type="transmembrane region" description="Helical" evidence="5">
    <location>
        <begin position="106"/>
        <end position="132"/>
    </location>
</feature>
<feature type="transmembrane region" description="Helical" evidence="5">
    <location>
        <begin position="248"/>
        <end position="266"/>
    </location>
</feature>
<keyword evidence="8" id="KW-1185">Reference proteome</keyword>
<sequence>MSNAALPVERALWHSRDVRRLVGLSLLAFSSFCLLLGSAPAWASAGGVSENRAGLVTTAMLACTVLVQGAVPALVRRCGLGPTLAAGLVALGAPAPLYAAGHHLGLLLGAAAVRGAGFAVVTVVGSTLAAAVASPERRGESIGLYGLAIAVPNLLCVPGGVALAQHGGFRWVAYASALPVLAVPLALALGRSAHSPVRTAQSQSERARPERGRAVVVRVAAPAFVLLTATLAGGGLVTYLPIQLPTGALATAALLGFGATAALGRWRAGALSDRFGTGLLLPAALVAAVLGTALVALGLGKGSAPVLVAGAVLFGAGYGAVQNLTLVQAFAAAGPGHATTASALWNAAFDAGTGIGAIVVGALAATGLGVPIVLALTALLMLTALPLTARRHGQA</sequence>
<dbReference type="InterPro" id="IPR020846">
    <property type="entry name" value="MFS_dom"/>
</dbReference>
<evidence type="ECO:0000313" key="8">
    <source>
        <dbReference type="Proteomes" id="UP001183176"/>
    </source>
</evidence>
<comment type="caution">
    <text evidence="7">The sequence shown here is derived from an EMBL/GenBank/DDBJ whole genome shotgun (WGS) entry which is preliminary data.</text>
</comment>
<dbReference type="RefSeq" id="WP_311422338.1">
    <property type="nucleotide sequence ID" value="NZ_JAVREH010000006.1"/>
</dbReference>
<dbReference type="Pfam" id="PF07690">
    <property type="entry name" value="MFS_1"/>
    <property type="match status" value="1"/>
</dbReference>
<evidence type="ECO:0000256" key="3">
    <source>
        <dbReference type="ARBA" id="ARBA00022989"/>
    </source>
</evidence>
<dbReference type="PROSITE" id="PS50850">
    <property type="entry name" value="MFS"/>
    <property type="match status" value="1"/>
</dbReference>
<dbReference type="Proteomes" id="UP001183176">
    <property type="component" value="Unassembled WGS sequence"/>
</dbReference>
<evidence type="ECO:0000256" key="5">
    <source>
        <dbReference type="SAM" id="Phobius"/>
    </source>
</evidence>
<proteinExistence type="predicted"/>
<dbReference type="InterPro" id="IPR011701">
    <property type="entry name" value="MFS"/>
</dbReference>
<feature type="transmembrane region" description="Helical" evidence="5">
    <location>
        <begin position="144"/>
        <end position="165"/>
    </location>
</feature>
<keyword evidence="4 5" id="KW-0472">Membrane</keyword>
<feature type="transmembrane region" description="Helical" evidence="5">
    <location>
        <begin position="306"/>
        <end position="331"/>
    </location>
</feature>
<accession>A0ABU2J877</accession>
<evidence type="ECO:0000256" key="1">
    <source>
        <dbReference type="ARBA" id="ARBA00004651"/>
    </source>
</evidence>
<dbReference type="SUPFAM" id="SSF103473">
    <property type="entry name" value="MFS general substrate transporter"/>
    <property type="match status" value="1"/>
</dbReference>
<reference evidence="8" key="1">
    <citation type="submission" date="2023-07" db="EMBL/GenBank/DDBJ databases">
        <title>30 novel species of actinomycetes from the DSMZ collection.</title>
        <authorList>
            <person name="Nouioui I."/>
        </authorList>
    </citation>
    <scope>NUCLEOTIDE SEQUENCE [LARGE SCALE GENOMIC DNA]</scope>
    <source>
        <strain evidence="8">DSM 44399</strain>
    </source>
</reference>
<evidence type="ECO:0000256" key="2">
    <source>
        <dbReference type="ARBA" id="ARBA00022692"/>
    </source>
</evidence>
<keyword evidence="2 5" id="KW-0812">Transmembrane</keyword>
<feature type="transmembrane region" description="Helical" evidence="5">
    <location>
        <begin position="53"/>
        <end position="75"/>
    </location>
</feature>
<keyword evidence="3 5" id="KW-1133">Transmembrane helix</keyword>
<evidence type="ECO:0000259" key="6">
    <source>
        <dbReference type="PROSITE" id="PS50850"/>
    </source>
</evidence>
<organism evidence="7 8">
    <name type="scientific">Jatrophihabitans lederbergiae</name>
    <dbReference type="NCBI Taxonomy" id="3075547"/>
    <lineage>
        <taxon>Bacteria</taxon>
        <taxon>Bacillati</taxon>
        <taxon>Actinomycetota</taxon>
        <taxon>Actinomycetes</taxon>
        <taxon>Jatrophihabitantales</taxon>
        <taxon>Jatrophihabitantaceae</taxon>
        <taxon>Jatrophihabitans</taxon>
    </lineage>
</organism>
<gene>
    <name evidence="7" type="ORF">RM423_07225</name>
</gene>
<evidence type="ECO:0000313" key="7">
    <source>
        <dbReference type="EMBL" id="MDT0261185.1"/>
    </source>
</evidence>
<dbReference type="Gene3D" id="1.20.1250.20">
    <property type="entry name" value="MFS general substrate transporter like domains"/>
    <property type="match status" value="1"/>
</dbReference>
<name>A0ABU2J877_9ACTN</name>
<feature type="transmembrane region" description="Helical" evidence="5">
    <location>
        <begin position="370"/>
        <end position="389"/>
    </location>
</feature>
<feature type="transmembrane region" description="Helical" evidence="5">
    <location>
        <begin position="215"/>
        <end position="242"/>
    </location>
</feature>
<dbReference type="InterPro" id="IPR052714">
    <property type="entry name" value="MFS_Exporter"/>
</dbReference>
<dbReference type="PANTHER" id="PTHR23531">
    <property type="entry name" value="QUINOLENE RESISTANCE PROTEIN NORA"/>
    <property type="match status" value="1"/>
</dbReference>
<feature type="transmembrane region" description="Helical" evidence="5">
    <location>
        <begin position="278"/>
        <end position="300"/>
    </location>
</feature>
<feature type="transmembrane region" description="Helical" evidence="5">
    <location>
        <begin position="343"/>
        <end position="364"/>
    </location>
</feature>
<feature type="transmembrane region" description="Helical" evidence="5">
    <location>
        <begin position="171"/>
        <end position="194"/>
    </location>
</feature>
<feature type="domain" description="Major facilitator superfamily (MFS) profile" evidence="6">
    <location>
        <begin position="16"/>
        <end position="393"/>
    </location>
</feature>